<accession>A0ABT2NGM8</accession>
<name>A0ABT2NGM8_9RHOB</name>
<gene>
    <name evidence="1" type="ORF">N5I32_00215</name>
</gene>
<comment type="caution">
    <text evidence="1">The sequence shown here is derived from an EMBL/GenBank/DDBJ whole genome shotgun (WGS) entry which is preliminary data.</text>
</comment>
<sequence length="104" mass="10916">MLVTAEASELIRLIDAKGQTWLVLDPAENQIWLAGSPKEAVVLLGILPSDRMRIVLHGVGTKQDQGDIPLAGWGTGLPRPLLVISALDRIGATGREAQGGGRAG</sequence>
<organism evidence="1 2">
    <name type="scientific">Albidovulum sediminis</name>
    <dbReference type="NCBI Taxonomy" id="3066345"/>
    <lineage>
        <taxon>Bacteria</taxon>
        <taxon>Pseudomonadati</taxon>
        <taxon>Pseudomonadota</taxon>
        <taxon>Alphaproteobacteria</taxon>
        <taxon>Rhodobacterales</taxon>
        <taxon>Paracoccaceae</taxon>
        <taxon>Albidovulum</taxon>
    </lineage>
</organism>
<dbReference type="Proteomes" id="UP001205601">
    <property type="component" value="Unassembled WGS sequence"/>
</dbReference>
<evidence type="ECO:0000313" key="1">
    <source>
        <dbReference type="EMBL" id="MCT8327931.1"/>
    </source>
</evidence>
<evidence type="ECO:0000313" key="2">
    <source>
        <dbReference type="Proteomes" id="UP001205601"/>
    </source>
</evidence>
<proteinExistence type="predicted"/>
<keyword evidence="2" id="KW-1185">Reference proteome</keyword>
<dbReference type="EMBL" id="JAOCQF010000001">
    <property type="protein sequence ID" value="MCT8327931.1"/>
    <property type="molecule type" value="Genomic_DNA"/>
</dbReference>
<protein>
    <submittedName>
        <fullName evidence="1">Uncharacterized protein</fullName>
    </submittedName>
</protein>
<reference evidence="2" key="1">
    <citation type="submission" date="2023-07" db="EMBL/GenBank/DDBJ databases">
        <title>Defluviimonas sediminis sp. nov., isolated from mangrove sediment.</title>
        <authorList>
            <person name="Liu L."/>
            <person name="Li J."/>
            <person name="Huang Y."/>
            <person name="Pan J."/>
            <person name="Li M."/>
        </authorList>
    </citation>
    <scope>NUCLEOTIDE SEQUENCE [LARGE SCALE GENOMIC DNA]</scope>
    <source>
        <strain evidence="2">FT324</strain>
    </source>
</reference>